<organism evidence="2 3">
    <name type="scientific">Brockia lithotrophica</name>
    <dbReference type="NCBI Taxonomy" id="933949"/>
    <lineage>
        <taxon>Bacteria</taxon>
        <taxon>Bacillati</taxon>
        <taxon>Bacillota</taxon>
        <taxon>Bacilli</taxon>
        <taxon>Bacillales</taxon>
        <taxon>Bacillales Family X. Incertae Sedis</taxon>
        <taxon>Brockia</taxon>
    </lineage>
</organism>
<feature type="compositionally biased region" description="Pro residues" evidence="1">
    <location>
        <begin position="1"/>
        <end position="15"/>
    </location>
</feature>
<dbReference type="Gene3D" id="1.20.1260.10">
    <property type="match status" value="1"/>
</dbReference>
<dbReference type="Proteomes" id="UP000267019">
    <property type="component" value="Unassembled WGS sequence"/>
</dbReference>
<evidence type="ECO:0000256" key="1">
    <source>
        <dbReference type="SAM" id="MobiDB-lite"/>
    </source>
</evidence>
<dbReference type="RefSeq" id="WP_289626241.1">
    <property type="nucleotide sequence ID" value="NZ_RBIJ01000004.1"/>
</dbReference>
<comment type="caution">
    <text evidence="2">The sequence shown here is derived from an EMBL/GenBank/DDBJ whole genome shotgun (WGS) entry which is preliminary data.</text>
</comment>
<dbReference type="InterPro" id="IPR012347">
    <property type="entry name" value="Ferritin-like"/>
</dbReference>
<dbReference type="EMBL" id="RBIJ01000004">
    <property type="protein sequence ID" value="RKQ84122.1"/>
    <property type="molecule type" value="Genomic_DNA"/>
</dbReference>
<name>A0A660KZL0_9BACL</name>
<feature type="region of interest" description="Disordered" evidence="1">
    <location>
        <begin position="1"/>
        <end position="23"/>
    </location>
</feature>
<protein>
    <submittedName>
        <fullName evidence="2">Uncharacterized protein</fullName>
    </submittedName>
</protein>
<evidence type="ECO:0000313" key="2">
    <source>
        <dbReference type="EMBL" id="RKQ84122.1"/>
    </source>
</evidence>
<gene>
    <name evidence="2" type="ORF">C7438_1290</name>
</gene>
<reference evidence="2 3" key="1">
    <citation type="submission" date="2018-10" db="EMBL/GenBank/DDBJ databases">
        <title>Genomic Encyclopedia of Type Strains, Phase IV (KMG-IV): sequencing the most valuable type-strain genomes for metagenomic binning, comparative biology and taxonomic classification.</title>
        <authorList>
            <person name="Goeker M."/>
        </authorList>
    </citation>
    <scope>NUCLEOTIDE SEQUENCE [LARGE SCALE GENOMIC DNA]</scope>
    <source>
        <strain evidence="2 3">DSM 22653</strain>
    </source>
</reference>
<proteinExistence type="predicted"/>
<dbReference type="AlphaFoldDB" id="A0A660KZL0"/>
<evidence type="ECO:0000313" key="3">
    <source>
        <dbReference type="Proteomes" id="UP000267019"/>
    </source>
</evidence>
<accession>A0A660KZL0</accession>
<keyword evidence="3" id="KW-1185">Reference proteome</keyword>
<sequence length="43" mass="4750">MKEGPPPGGPIPELPDLPESFAPKYDPEALAEMIQFLLKKKQT</sequence>